<evidence type="ECO:0000313" key="1">
    <source>
        <dbReference type="EMBL" id="GAA4016247.1"/>
    </source>
</evidence>
<dbReference type="Pfam" id="PF00300">
    <property type="entry name" value="His_Phos_1"/>
    <property type="match status" value="1"/>
</dbReference>
<gene>
    <name evidence="1" type="primary">sixA</name>
    <name evidence="1" type="ORF">GCM10022212_09210</name>
</gene>
<dbReference type="Gene3D" id="3.40.50.1240">
    <property type="entry name" value="Phosphoglycerate mutase-like"/>
    <property type="match status" value="1"/>
</dbReference>
<accession>A0ABP7STB8</accession>
<dbReference type="EMBL" id="BAAAZE010000005">
    <property type="protein sequence ID" value="GAA4016247.1"/>
    <property type="molecule type" value="Genomic_DNA"/>
</dbReference>
<dbReference type="Proteomes" id="UP001501353">
    <property type="component" value="Unassembled WGS sequence"/>
</dbReference>
<reference evidence="2" key="1">
    <citation type="journal article" date="2019" name="Int. J. Syst. Evol. Microbiol.">
        <title>The Global Catalogue of Microorganisms (GCM) 10K type strain sequencing project: providing services to taxonomists for standard genome sequencing and annotation.</title>
        <authorList>
            <consortium name="The Broad Institute Genomics Platform"/>
            <consortium name="The Broad Institute Genome Sequencing Center for Infectious Disease"/>
            <person name="Wu L."/>
            <person name="Ma J."/>
        </authorList>
    </citation>
    <scope>NUCLEOTIDE SEQUENCE [LARGE SCALE GENOMIC DNA]</scope>
    <source>
        <strain evidence="2">JCM 16673</strain>
    </source>
</reference>
<keyword evidence="2" id="KW-1185">Reference proteome</keyword>
<dbReference type="InterPro" id="IPR029033">
    <property type="entry name" value="His_PPase_superfam"/>
</dbReference>
<dbReference type="SMART" id="SM00855">
    <property type="entry name" value="PGAM"/>
    <property type="match status" value="1"/>
</dbReference>
<protein>
    <submittedName>
        <fullName evidence="1">Phosphohistidine phosphatase SixA</fullName>
    </submittedName>
</protein>
<evidence type="ECO:0000313" key="2">
    <source>
        <dbReference type="Proteomes" id="UP001501353"/>
    </source>
</evidence>
<dbReference type="InterPro" id="IPR013078">
    <property type="entry name" value="His_Pase_superF_clade-1"/>
</dbReference>
<sequence>MDLILWRHAEAEAGAPDEPDDDRVLTQKGHKQASRMARWLDQNLPNGCKILVSPAIRTLQTARALDRKFKVHQGLAQDATPASLLAAANWPDNREPVVLVGHQPSLGQLAALLISGVEQDWAIRKGNVWWIAQREGEDASGNFLRAVMAPELITK</sequence>
<dbReference type="RefSeq" id="WP_344762066.1">
    <property type="nucleotide sequence ID" value="NZ_BAAAZE010000005.1"/>
</dbReference>
<dbReference type="SUPFAM" id="SSF53254">
    <property type="entry name" value="Phosphoglycerate mutase-like"/>
    <property type="match status" value="1"/>
</dbReference>
<organism evidence="1 2">
    <name type="scientific">Actimicrobium antarcticum</name>
    <dbReference type="NCBI Taxonomy" id="1051899"/>
    <lineage>
        <taxon>Bacteria</taxon>
        <taxon>Pseudomonadati</taxon>
        <taxon>Pseudomonadota</taxon>
        <taxon>Betaproteobacteria</taxon>
        <taxon>Burkholderiales</taxon>
        <taxon>Oxalobacteraceae</taxon>
        <taxon>Actimicrobium</taxon>
    </lineage>
</organism>
<name>A0ABP7STB8_9BURK</name>
<proteinExistence type="predicted"/>
<comment type="caution">
    <text evidence="1">The sequence shown here is derived from an EMBL/GenBank/DDBJ whole genome shotgun (WGS) entry which is preliminary data.</text>
</comment>
<dbReference type="CDD" id="cd07040">
    <property type="entry name" value="HP"/>
    <property type="match status" value="1"/>
</dbReference>